<protein>
    <recommendedName>
        <fullName evidence="2">Aminoglycoside N(3)-acetyltransferase</fullName>
    </recommendedName>
</protein>
<dbReference type="Pfam" id="PF02522">
    <property type="entry name" value="Antibiotic_NAT"/>
    <property type="match status" value="1"/>
</dbReference>
<accession>A0A645I7I2</accession>
<sequence>MLFGVDNDRDTIMHSLEEAIDAKYLRELDIPAPTYLTGEKTFTLKKFPPGHRDFLSVTPLLRRRGLLKESVVGSACVKVIDIKGMFALLMPILAEDPLLFICKNENCNSCNWSRKLYSGEEIDLTSYEKNHCDDINCEICVI</sequence>
<gene>
    <name evidence="1" type="ORF">SDC9_194887</name>
</gene>
<dbReference type="SUPFAM" id="SSF110710">
    <property type="entry name" value="TTHA0583/YokD-like"/>
    <property type="match status" value="1"/>
</dbReference>
<dbReference type="InterPro" id="IPR003679">
    <property type="entry name" value="Amioglycoside_AcTrfase"/>
</dbReference>
<dbReference type="AlphaFoldDB" id="A0A645I7I2"/>
<name>A0A645I7I2_9ZZZZ</name>
<proteinExistence type="predicted"/>
<dbReference type="GO" id="GO:0008080">
    <property type="term" value="F:N-acetyltransferase activity"/>
    <property type="evidence" value="ECO:0007669"/>
    <property type="project" value="InterPro"/>
</dbReference>
<evidence type="ECO:0000313" key="1">
    <source>
        <dbReference type="EMBL" id="MPN47285.1"/>
    </source>
</evidence>
<comment type="caution">
    <text evidence="1">The sequence shown here is derived from an EMBL/GenBank/DDBJ whole genome shotgun (WGS) entry which is preliminary data.</text>
</comment>
<organism evidence="1">
    <name type="scientific">bioreactor metagenome</name>
    <dbReference type="NCBI Taxonomy" id="1076179"/>
    <lineage>
        <taxon>unclassified sequences</taxon>
        <taxon>metagenomes</taxon>
        <taxon>ecological metagenomes</taxon>
    </lineage>
</organism>
<reference evidence="1" key="1">
    <citation type="submission" date="2019-08" db="EMBL/GenBank/DDBJ databases">
        <authorList>
            <person name="Kucharzyk K."/>
            <person name="Murdoch R.W."/>
            <person name="Higgins S."/>
            <person name="Loffler F."/>
        </authorList>
    </citation>
    <scope>NUCLEOTIDE SEQUENCE</scope>
</reference>
<dbReference type="EMBL" id="VSSQ01108675">
    <property type="protein sequence ID" value="MPN47285.1"/>
    <property type="molecule type" value="Genomic_DNA"/>
</dbReference>
<dbReference type="GO" id="GO:0046677">
    <property type="term" value="P:response to antibiotic"/>
    <property type="evidence" value="ECO:0007669"/>
    <property type="project" value="InterPro"/>
</dbReference>
<evidence type="ECO:0008006" key="2">
    <source>
        <dbReference type="Google" id="ProtNLM"/>
    </source>
</evidence>
<dbReference type="InterPro" id="IPR028345">
    <property type="entry name" value="Antibiotic_NAT-like"/>
</dbReference>